<sequence>MNKLICLTVLFAICAGAFAEILSPELYLVAPQGRLYRVKRQFGGFGQSSALANAASQGQYYGPGGFGGGAAHAQGQAFNSQGPLGGFGASHAGTQTQQFHAGPGGFQGTAGLSGSQAYNLPGGQTVDVAYGGTYNAGPGGVTGGSSNSVGFSG</sequence>
<gene>
    <name evidence="2" type="primary">CSON013617</name>
</gene>
<organism evidence="2">
    <name type="scientific">Culicoides sonorensis</name>
    <name type="common">Biting midge</name>
    <dbReference type="NCBI Taxonomy" id="179676"/>
    <lineage>
        <taxon>Eukaryota</taxon>
        <taxon>Metazoa</taxon>
        <taxon>Ecdysozoa</taxon>
        <taxon>Arthropoda</taxon>
        <taxon>Hexapoda</taxon>
        <taxon>Insecta</taxon>
        <taxon>Pterygota</taxon>
        <taxon>Neoptera</taxon>
        <taxon>Endopterygota</taxon>
        <taxon>Diptera</taxon>
        <taxon>Nematocera</taxon>
        <taxon>Chironomoidea</taxon>
        <taxon>Ceratopogonidae</taxon>
        <taxon>Ceratopogoninae</taxon>
        <taxon>Culicoides</taxon>
        <taxon>Monoculicoides</taxon>
    </lineage>
</organism>
<dbReference type="AlphaFoldDB" id="A0A336MBA0"/>
<feature type="signal peptide" evidence="1">
    <location>
        <begin position="1"/>
        <end position="19"/>
    </location>
</feature>
<protein>
    <submittedName>
        <fullName evidence="2">CSON013617 protein</fullName>
    </submittedName>
</protein>
<dbReference type="VEuPathDB" id="VectorBase:CSON013617"/>
<accession>A0A336MBA0</accession>
<feature type="chain" id="PRO_5016283552" evidence="1">
    <location>
        <begin position="20"/>
        <end position="153"/>
    </location>
</feature>
<evidence type="ECO:0000256" key="1">
    <source>
        <dbReference type="SAM" id="SignalP"/>
    </source>
</evidence>
<proteinExistence type="predicted"/>
<reference evidence="2" key="1">
    <citation type="submission" date="2018-07" db="EMBL/GenBank/DDBJ databases">
        <authorList>
            <person name="Quirk P.G."/>
            <person name="Krulwich T.A."/>
        </authorList>
    </citation>
    <scope>NUCLEOTIDE SEQUENCE</scope>
</reference>
<dbReference type="EMBL" id="UFQT01000693">
    <property type="protein sequence ID" value="SSX26611.1"/>
    <property type="molecule type" value="Genomic_DNA"/>
</dbReference>
<keyword evidence="1" id="KW-0732">Signal</keyword>
<name>A0A336MBA0_CULSO</name>
<evidence type="ECO:0000313" key="2">
    <source>
        <dbReference type="EMBL" id="SSX26611.1"/>
    </source>
</evidence>